<proteinExistence type="predicted"/>
<keyword evidence="2" id="KW-1185">Reference proteome</keyword>
<organism evidence="1 2">
    <name type="scientific">Microvirga arsenatis</name>
    <dbReference type="NCBI Taxonomy" id="2692265"/>
    <lineage>
        <taxon>Bacteria</taxon>
        <taxon>Pseudomonadati</taxon>
        <taxon>Pseudomonadota</taxon>
        <taxon>Alphaproteobacteria</taxon>
        <taxon>Hyphomicrobiales</taxon>
        <taxon>Methylobacteriaceae</taxon>
        <taxon>Microvirga</taxon>
    </lineage>
</organism>
<dbReference type="EMBL" id="JAAAXJ010000005">
    <property type="protein sequence ID" value="NBJ25171.1"/>
    <property type="molecule type" value="Genomic_DNA"/>
</dbReference>
<name>A0ABW9YXT4_9HYPH</name>
<evidence type="ECO:0000313" key="2">
    <source>
        <dbReference type="Proteomes" id="UP000818323"/>
    </source>
</evidence>
<dbReference type="Proteomes" id="UP000818323">
    <property type="component" value="Unassembled WGS sequence"/>
</dbReference>
<reference evidence="1 2" key="1">
    <citation type="submission" date="2020-01" db="EMBL/GenBank/DDBJ databases">
        <title>Microvirga sp. nov., an arsenate reduction bacterium isolated from Tibet hotspring sediments.</title>
        <authorList>
            <person name="Yuan C.-G."/>
        </authorList>
    </citation>
    <scope>NUCLEOTIDE SEQUENCE [LARGE SCALE GENOMIC DNA]</scope>
    <source>
        <strain evidence="1 2">SYSU G3D203</strain>
    </source>
</reference>
<sequence length="231" mass="24801">MRYVAPSGTPDPFNESVGYVGRNLAAGTQGSRIPPRAVEHPQREIVNVIKEVLTPSESDTTQLLKAIRALISAQASSYAVLAHTEPAGTNAGNAPAANTWFTRKTNAIIADPKGIVTLSSDQFTLQAGRYLFQAYVLGEAVQRHMARLYNVSDAVVVDYSTTANANDAGSADLVNSYAIIFTEINIASTKTFRIEQRVDQVGFSGQTYGLGLSNTFGAPNRYTLITIQKVG</sequence>
<accession>A0ABW9YXT4</accession>
<dbReference type="RefSeq" id="WP_161725815.1">
    <property type="nucleotide sequence ID" value="NZ_JAAAXI010000025.1"/>
</dbReference>
<evidence type="ECO:0000313" key="1">
    <source>
        <dbReference type="EMBL" id="NBJ25171.1"/>
    </source>
</evidence>
<protein>
    <submittedName>
        <fullName evidence="1">Uncharacterized protein</fullName>
    </submittedName>
</protein>
<gene>
    <name evidence="1" type="ORF">GR303_12505</name>
</gene>
<comment type="caution">
    <text evidence="1">The sequence shown here is derived from an EMBL/GenBank/DDBJ whole genome shotgun (WGS) entry which is preliminary data.</text>
</comment>